<keyword evidence="3" id="KW-1185">Reference proteome</keyword>
<evidence type="ECO:0000313" key="3">
    <source>
        <dbReference type="Proteomes" id="UP000030403"/>
    </source>
</evidence>
<dbReference type="Proteomes" id="UP000030403">
    <property type="component" value="Unassembled WGS sequence"/>
</dbReference>
<protein>
    <recommendedName>
        <fullName evidence="4">DUF4044 domain-containing protein</fullName>
    </recommendedName>
</protein>
<reference evidence="2 3" key="1">
    <citation type="submission" date="2013-08" db="EMBL/GenBank/DDBJ databases">
        <authorList>
            <person name="Huang J."/>
            <person name="Wang G."/>
        </authorList>
    </citation>
    <scope>NUCLEOTIDE SEQUENCE [LARGE SCALE GENOMIC DNA]</scope>
    <source>
        <strain evidence="2 3">BH030004</strain>
    </source>
</reference>
<organism evidence="2 3">
    <name type="scientific">Pontibacillus marinus BH030004 = DSM 16465</name>
    <dbReference type="NCBI Taxonomy" id="1385511"/>
    <lineage>
        <taxon>Bacteria</taxon>
        <taxon>Bacillati</taxon>
        <taxon>Bacillota</taxon>
        <taxon>Bacilli</taxon>
        <taxon>Bacillales</taxon>
        <taxon>Bacillaceae</taxon>
        <taxon>Pontibacillus</taxon>
    </lineage>
</organism>
<keyword evidence="1" id="KW-0812">Transmembrane</keyword>
<dbReference type="AlphaFoldDB" id="A0A0A5FX14"/>
<dbReference type="STRING" id="1385511.GCA_000425225_03220"/>
<name>A0A0A5FX14_9BACI</name>
<accession>A0A0A5FX14</accession>
<feature type="transmembrane region" description="Helical" evidence="1">
    <location>
        <begin position="12"/>
        <end position="30"/>
    </location>
</feature>
<dbReference type="EMBL" id="AVPF01000126">
    <property type="protein sequence ID" value="KGX83270.1"/>
    <property type="molecule type" value="Genomic_DNA"/>
</dbReference>
<keyword evidence="1" id="KW-0472">Membrane</keyword>
<comment type="caution">
    <text evidence="2">The sequence shown here is derived from an EMBL/GenBank/DDBJ whole genome shotgun (WGS) entry which is preliminary data.</text>
</comment>
<keyword evidence="1" id="KW-1133">Transmembrane helix</keyword>
<evidence type="ECO:0000313" key="2">
    <source>
        <dbReference type="EMBL" id="KGX83270.1"/>
    </source>
</evidence>
<evidence type="ECO:0008006" key="4">
    <source>
        <dbReference type="Google" id="ProtNLM"/>
    </source>
</evidence>
<gene>
    <name evidence="2" type="ORF">N783_02205</name>
</gene>
<evidence type="ECO:0000256" key="1">
    <source>
        <dbReference type="SAM" id="Phobius"/>
    </source>
</evidence>
<sequence>MKSDKQEKKLFWLIITVAGIFLLSMLGKLFS</sequence>
<proteinExistence type="predicted"/>